<dbReference type="EMBL" id="LT841358">
    <property type="protein sequence ID" value="SMH70927.1"/>
    <property type="molecule type" value="Genomic_DNA"/>
</dbReference>
<dbReference type="AlphaFoldDB" id="A0A2H1FDV2"/>
<keyword evidence="3" id="KW-1185">Reference proteome</keyword>
<keyword evidence="1" id="KW-0472">Membrane</keyword>
<keyword evidence="1" id="KW-0812">Transmembrane</keyword>
<name>A0A2H1FDV2_9ARCH</name>
<keyword evidence="1" id="KW-1133">Transmembrane helix</keyword>
<proteinExistence type="predicted"/>
<gene>
    <name evidence="2" type="ORF">NCS_10734</name>
</gene>
<organism evidence="2 3">
    <name type="scientific">Candidatus Nitrosotalea okcheonensis</name>
    <dbReference type="NCBI Taxonomy" id="1903276"/>
    <lineage>
        <taxon>Archaea</taxon>
        <taxon>Nitrososphaerota</taxon>
        <taxon>Nitrososphaeria</taxon>
        <taxon>Nitrosotaleales</taxon>
        <taxon>Nitrosotaleaceae</taxon>
        <taxon>Nitrosotalea</taxon>
    </lineage>
</organism>
<evidence type="ECO:0000313" key="2">
    <source>
        <dbReference type="EMBL" id="SMH70927.1"/>
    </source>
</evidence>
<evidence type="ECO:0000256" key="1">
    <source>
        <dbReference type="SAM" id="Phobius"/>
    </source>
</evidence>
<sequence>MQDMKLEIPTKYFAIGGAIGALAIISFVLISYHETSTSESMPLQHTDNKLLDIYNSIPTQTGKGIFMVQSKNLTKPVDPELVDLDSQIISCSPNVDGLLTSSPNIGGSCTGPNVNLASVKGKYLSGQCCGILQNTTEYHKHLEKLQQYSNIPDIPLNPYKTSVDVAKKWIDYDSKTTLNTSEQAVYDKAMKISTEGPCCCHCWHYYVNEGIAKKMIRDYEYNAHQVADFWDVSDICGI</sequence>
<feature type="transmembrane region" description="Helical" evidence="1">
    <location>
        <begin position="12"/>
        <end position="32"/>
    </location>
</feature>
<reference evidence="3" key="1">
    <citation type="submission" date="2017-03" db="EMBL/GenBank/DDBJ databases">
        <authorList>
            <person name="Herbold C."/>
        </authorList>
    </citation>
    <scope>NUCLEOTIDE SEQUENCE [LARGE SCALE GENOMIC DNA]</scope>
</reference>
<protein>
    <submittedName>
        <fullName evidence="2">Uncharacterized protein</fullName>
    </submittedName>
</protein>
<accession>A0A2H1FDV2</accession>
<evidence type="ECO:0000313" key="3">
    <source>
        <dbReference type="Proteomes" id="UP000230607"/>
    </source>
</evidence>
<dbReference type="Proteomes" id="UP000230607">
    <property type="component" value="Chromosome 1"/>
</dbReference>